<dbReference type="Gramene" id="mRNA:HanXRQr2_Chr04g0149511">
    <property type="protein sequence ID" value="CDS:HanXRQr2_Chr04g0149511.1"/>
    <property type="gene ID" value="HanXRQr2_Chr04g0149511"/>
</dbReference>
<dbReference type="PROSITE" id="PS51011">
    <property type="entry name" value="ARID"/>
    <property type="match status" value="1"/>
</dbReference>
<dbReference type="Pfam" id="PF01388">
    <property type="entry name" value="ARID"/>
    <property type="match status" value="1"/>
</dbReference>
<accession>A0A9K3J5G4</accession>
<proteinExistence type="predicted"/>
<protein>
    <submittedName>
        <fullName evidence="3">Transcription factor &amp; chromatin remodeling ARID family</fullName>
    </submittedName>
</protein>
<evidence type="ECO:0000259" key="2">
    <source>
        <dbReference type="PROSITE" id="PS51011"/>
    </source>
</evidence>
<evidence type="ECO:0000313" key="3">
    <source>
        <dbReference type="EMBL" id="KAF5808784.1"/>
    </source>
</evidence>
<dbReference type="SUPFAM" id="SSF46774">
    <property type="entry name" value="ARID-like"/>
    <property type="match status" value="1"/>
</dbReference>
<dbReference type="EMBL" id="MNCJ02000319">
    <property type="protein sequence ID" value="KAF5808784.1"/>
    <property type="molecule type" value="Genomic_DNA"/>
</dbReference>
<feature type="domain" description="ARID" evidence="2">
    <location>
        <begin position="108"/>
        <end position="203"/>
    </location>
</feature>
<reference evidence="3" key="2">
    <citation type="submission" date="2020-06" db="EMBL/GenBank/DDBJ databases">
        <title>Helianthus annuus Genome sequencing and assembly Release 2.</title>
        <authorList>
            <person name="Gouzy J."/>
            <person name="Langlade N."/>
            <person name="Munos S."/>
        </authorList>
    </citation>
    <scope>NUCLEOTIDE SEQUENCE</scope>
    <source>
        <tissue evidence="3">Leaves</tissue>
    </source>
</reference>
<organism evidence="3 4">
    <name type="scientific">Helianthus annuus</name>
    <name type="common">Common sunflower</name>
    <dbReference type="NCBI Taxonomy" id="4232"/>
    <lineage>
        <taxon>Eukaryota</taxon>
        <taxon>Viridiplantae</taxon>
        <taxon>Streptophyta</taxon>
        <taxon>Embryophyta</taxon>
        <taxon>Tracheophyta</taxon>
        <taxon>Spermatophyta</taxon>
        <taxon>Magnoliopsida</taxon>
        <taxon>eudicotyledons</taxon>
        <taxon>Gunneridae</taxon>
        <taxon>Pentapetalae</taxon>
        <taxon>asterids</taxon>
        <taxon>campanulids</taxon>
        <taxon>Asterales</taxon>
        <taxon>Asteraceae</taxon>
        <taxon>Asteroideae</taxon>
        <taxon>Heliantheae alliance</taxon>
        <taxon>Heliantheae</taxon>
        <taxon>Helianthus</taxon>
    </lineage>
</organism>
<keyword evidence="4" id="KW-1185">Reference proteome</keyword>
<feature type="region of interest" description="Disordered" evidence="1">
    <location>
        <begin position="218"/>
        <end position="255"/>
    </location>
</feature>
<dbReference type="Gene3D" id="1.10.150.60">
    <property type="entry name" value="ARID DNA-binding domain"/>
    <property type="match status" value="1"/>
</dbReference>
<evidence type="ECO:0000256" key="1">
    <source>
        <dbReference type="SAM" id="MobiDB-lite"/>
    </source>
</evidence>
<name>A0A9K3J5G4_HELAN</name>
<comment type="caution">
    <text evidence="3">The sequence shown here is derived from an EMBL/GenBank/DDBJ whole genome shotgun (WGS) entry which is preliminary data.</text>
</comment>
<evidence type="ECO:0000313" key="4">
    <source>
        <dbReference type="Proteomes" id="UP000215914"/>
    </source>
</evidence>
<gene>
    <name evidence="3" type="ORF">HanXRQr2_Chr04g0149511</name>
</gene>
<feature type="compositionally biased region" description="Basic and acidic residues" evidence="1">
    <location>
        <begin position="218"/>
        <end position="239"/>
    </location>
</feature>
<dbReference type="AlphaFoldDB" id="A0A9K3J5G4"/>
<dbReference type="PANTHER" id="PTHR46410:SF26">
    <property type="entry name" value="BULB-TYPE LECTIN DOMAIN-CONTAINING PROTEIN-RELATED"/>
    <property type="match status" value="1"/>
</dbReference>
<dbReference type="InterPro" id="IPR036431">
    <property type="entry name" value="ARID_dom_sf"/>
</dbReference>
<dbReference type="PANTHER" id="PTHR46410">
    <property type="entry name" value="AT-RICH INTERACTIVE DOMAIN-CONTAINING PROTEIN 2"/>
    <property type="match status" value="1"/>
</dbReference>
<dbReference type="SMART" id="SM00501">
    <property type="entry name" value="BRIGHT"/>
    <property type="match status" value="1"/>
</dbReference>
<dbReference type="GO" id="GO:0003677">
    <property type="term" value="F:DNA binding"/>
    <property type="evidence" value="ECO:0007669"/>
    <property type="project" value="InterPro"/>
</dbReference>
<sequence>MVKFTGDKCKLFPTFSVPLNNNISVISGMTKEEEIGVMEKQTMMSKVSEFMKFKTDFLNDYFKKLDVSSNEPDWNVMILQTMKFKEFLDCKALLDMMDDDQYVRKYKFILQIKFDEMVNWFITKKLGVTTRPIPAYASDNRKVSLLDLYLVIEKEGGHRQVTENNLWPMVAKDIGFEYSDGELMRLMYAMYLDVLIYYHKFKTIQEKSQEKEVTEIRDKQMKVEDPRCSRSEADKETEHAAGITRKNIEQNDDAGNGSEHYALFTDNYGWQEIKTHNSRRRFDFNRAKAAVDDANESVLKHSRKCNYV</sequence>
<reference evidence="3" key="1">
    <citation type="journal article" date="2017" name="Nature">
        <title>The sunflower genome provides insights into oil metabolism, flowering and Asterid evolution.</title>
        <authorList>
            <person name="Badouin H."/>
            <person name="Gouzy J."/>
            <person name="Grassa C.J."/>
            <person name="Murat F."/>
            <person name="Staton S.E."/>
            <person name="Cottret L."/>
            <person name="Lelandais-Briere C."/>
            <person name="Owens G.L."/>
            <person name="Carrere S."/>
            <person name="Mayjonade B."/>
            <person name="Legrand L."/>
            <person name="Gill N."/>
            <person name="Kane N.C."/>
            <person name="Bowers J.E."/>
            <person name="Hubner S."/>
            <person name="Bellec A."/>
            <person name="Berard A."/>
            <person name="Berges H."/>
            <person name="Blanchet N."/>
            <person name="Boniface M.C."/>
            <person name="Brunel D."/>
            <person name="Catrice O."/>
            <person name="Chaidir N."/>
            <person name="Claudel C."/>
            <person name="Donnadieu C."/>
            <person name="Faraut T."/>
            <person name="Fievet G."/>
            <person name="Helmstetter N."/>
            <person name="King M."/>
            <person name="Knapp S.J."/>
            <person name="Lai Z."/>
            <person name="Le Paslier M.C."/>
            <person name="Lippi Y."/>
            <person name="Lorenzon L."/>
            <person name="Mandel J.R."/>
            <person name="Marage G."/>
            <person name="Marchand G."/>
            <person name="Marquand E."/>
            <person name="Bret-Mestries E."/>
            <person name="Morien E."/>
            <person name="Nambeesan S."/>
            <person name="Nguyen T."/>
            <person name="Pegot-Espagnet P."/>
            <person name="Pouilly N."/>
            <person name="Raftis F."/>
            <person name="Sallet E."/>
            <person name="Schiex T."/>
            <person name="Thomas J."/>
            <person name="Vandecasteele C."/>
            <person name="Vares D."/>
            <person name="Vear F."/>
            <person name="Vautrin S."/>
            <person name="Crespi M."/>
            <person name="Mangin B."/>
            <person name="Burke J.M."/>
            <person name="Salse J."/>
            <person name="Munos S."/>
            <person name="Vincourt P."/>
            <person name="Rieseberg L.H."/>
            <person name="Langlade N.B."/>
        </authorList>
    </citation>
    <scope>NUCLEOTIDE SEQUENCE</scope>
    <source>
        <tissue evidence="3">Leaves</tissue>
    </source>
</reference>
<dbReference type="InterPro" id="IPR001606">
    <property type="entry name" value="ARID_dom"/>
</dbReference>
<dbReference type="Proteomes" id="UP000215914">
    <property type="component" value="Unassembled WGS sequence"/>
</dbReference>